<protein>
    <submittedName>
        <fullName evidence="2">Uncharacterized protein</fullName>
    </submittedName>
</protein>
<dbReference type="EMBL" id="KN823046">
    <property type="protein sequence ID" value="KIO25206.1"/>
    <property type="molecule type" value="Genomic_DNA"/>
</dbReference>
<accession>A0A0C3QG32</accession>
<reference evidence="2 3" key="1">
    <citation type="submission" date="2014-04" db="EMBL/GenBank/DDBJ databases">
        <authorList>
            <consortium name="DOE Joint Genome Institute"/>
            <person name="Kuo A."/>
            <person name="Girlanda M."/>
            <person name="Perotto S."/>
            <person name="Kohler A."/>
            <person name="Nagy L.G."/>
            <person name="Floudas D."/>
            <person name="Copeland A."/>
            <person name="Barry K.W."/>
            <person name="Cichocki N."/>
            <person name="Veneault-Fourrey C."/>
            <person name="LaButti K."/>
            <person name="Lindquist E.A."/>
            <person name="Lipzen A."/>
            <person name="Lundell T."/>
            <person name="Morin E."/>
            <person name="Murat C."/>
            <person name="Sun H."/>
            <person name="Tunlid A."/>
            <person name="Henrissat B."/>
            <person name="Grigoriev I.V."/>
            <person name="Hibbett D.S."/>
            <person name="Martin F."/>
            <person name="Nordberg H.P."/>
            <person name="Cantor M.N."/>
            <person name="Hua S.X."/>
        </authorList>
    </citation>
    <scope>NUCLEOTIDE SEQUENCE [LARGE SCALE GENOMIC DNA]</scope>
    <source>
        <strain evidence="2 3">MUT 4182</strain>
    </source>
</reference>
<name>A0A0C3QG32_9AGAM</name>
<feature type="compositionally biased region" description="Basic and acidic residues" evidence="1">
    <location>
        <begin position="75"/>
        <end position="91"/>
    </location>
</feature>
<sequence length="143" mass="15826">MVPERYSVARTVQDTQIGAESVQEDSRLESDGLQSAKSAALNPSHWMTQGLLDGPDKKASHASTPQGPVATFNESGRETNDQRVRDAHQVDTSDYNGRPLRRSQLAPGSPIRAQQYNARSSKYASSLSSPPWHQAFFRIVWLC</sequence>
<dbReference type="AlphaFoldDB" id="A0A0C3QG32"/>
<reference evidence="3" key="2">
    <citation type="submission" date="2015-01" db="EMBL/GenBank/DDBJ databases">
        <title>Evolutionary Origins and Diversification of the Mycorrhizal Mutualists.</title>
        <authorList>
            <consortium name="DOE Joint Genome Institute"/>
            <consortium name="Mycorrhizal Genomics Consortium"/>
            <person name="Kohler A."/>
            <person name="Kuo A."/>
            <person name="Nagy L.G."/>
            <person name="Floudas D."/>
            <person name="Copeland A."/>
            <person name="Barry K.W."/>
            <person name="Cichocki N."/>
            <person name="Veneault-Fourrey C."/>
            <person name="LaButti K."/>
            <person name="Lindquist E.A."/>
            <person name="Lipzen A."/>
            <person name="Lundell T."/>
            <person name="Morin E."/>
            <person name="Murat C."/>
            <person name="Riley R."/>
            <person name="Ohm R."/>
            <person name="Sun H."/>
            <person name="Tunlid A."/>
            <person name="Henrissat B."/>
            <person name="Grigoriev I.V."/>
            <person name="Hibbett D.S."/>
            <person name="Martin F."/>
        </authorList>
    </citation>
    <scope>NUCLEOTIDE SEQUENCE [LARGE SCALE GENOMIC DNA]</scope>
    <source>
        <strain evidence="3">MUT 4182</strain>
    </source>
</reference>
<gene>
    <name evidence="2" type="ORF">M407DRAFT_25430</name>
</gene>
<organism evidence="2 3">
    <name type="scientific">Tulasnella calospora MUT 4182</name>
    <dbReference type="NCBI Taxonomy" id="1051891"/>
    <lineage>
        <taxon>Eukaryota</taxon>
        <taxon>Fungi</taxon>
        <taxon>Dikarya</taxon>
        <taxon>Basidiomycota</taxon>
        <taxon>Agaricomycotina</taxon>
        <taxon>Agaricomycetes</taxon>
        <taxon>Cantharellales</taxon>
        <taxon>Tulasnellaceae</taxon>
        <taxon>Tulasnella</taxon>
    </lineage>
</organism>
<evidence type="ECO:0000256" key="1">
    <source>
        <dbReference type="SAM" id="MobiDB-lite"/>
    </source>
</evidence>
<dbReference type="Proteomes" id="UP000054248">
    <property type="component" value="Unassembled WGS sequence"/>
</dbReference>
<feature type="region of interest" description="Disordered" evidence="1">
    <location>
        <begin position="1"/>
        <end position="111"/>
    </location>
</feature>
<proteinExistence type="predicted"/>
<keyword evidence="3" id="KW-1185">Reference proteome</keyword>
<evidence type="ECO:0000313" key="2">
    <source>
        <dbReference type="EMBL" id="KIO25206.1"/>
    </source>
</evidence>
<dbReference type="HOGENOM" id="CLU_1807640_0_0_1"/>
<evidence type="ECO:0000313" key="3">
    <source>
        <dbReference type="Proteomes" id="UP000054248"/>
    </source>
</evidence>